<keyword evidence="3" id="KW-1185">Reference proteome</keyword>
<evidence type="ECO:0000259" key="1">
    <source>
        <dbReference type="Pfam" id="PF00535"/>
    </source>
</evidence>
<dbReference type="Proteomes" id="UP000190057">
    <property type="component" value="Chromosome"/>
</dbReference>
<protein>
    <submittedName>
        <fullName evidence="2">Glycosyltransferase family 2 protein</fullName>
    </submittedName>
</protein>
<dbReference type="GeneID" id="56684399"/>
<reference evidence="2 3" key="1">
    <citation type="submission" date="2017-09" db="EMBL/GenBank/DDBJ databases">
        <title>Complete circularized genomes of four mosquito-derived Elizabethkingia anophelis isolates.</title>
        <authorList>
            <person name="Nicholson A.C."/>
            <person name="Xu J."/>
        </authorList>
    </citation>
    <scope>NUCLEOTIDE SEQUENCE [LARGE SCALE GENOMIC DNA]</scope>
    <source>
        <strain evidence="2 3">R26</strain>
    </source>
</reference>
<dbReference type="RefSeq" id="WP_009088131.1">
    <property type="nucleotide sequence ID" value="NZ_ANIW01000043.1"/>
</dbReference>
<feature type="domain" description="Glycosyltransferase 2-like" evidence="1">
    <location>
        <begin position="8"/>
        <end position="136"/>
    </location>
</feature>
<dbReference type="Gene3D" id="3.90.550.10">
    <property type="entry name" value="Spore Coat Polysaccharide Biosynthesis Protein SpsA, Chain A"/>
    <property type="match status" value="1"/>
</dbReference>
<dbReference type="PANTHER" id="PTHR22916:SF3">
    <property type="entry name" value="UDP-GLCNAC:BETAGAL BETA-1,3-N-ACETYLGLUCOSAMINYLTRANSFERASE-LIKE PROTEIN 1"/>
    <property type="match status" value="1"/>
</dbReference>
<dbReference type="EMBL" id="CP023401">
    <property type="protein sequence ID" value="ATC36154.1"/>
    <property type="molecule type" value="Genomic_DNA"/>
</dbReference>
<evidence type="ECO:0000313" key="2">
    <source>
        <dbReference type="EMBL" id="ATC36154.1"/>
    </source>
</evidence>
<organism evidence="2 3">
    <name type="scientific">Elizabethkingia anophelis R26</name>
    <dbReference type="NCBI Taxonomy" id="1246994"/>
    <lineage>
        <taxon>Bacteria</taxon>
        <taxon>Pseudomonadati</taxon>
        <taxon>Bacteroidota</taxon>
        <taxon>Flavobacteriia</taxon>
        <taxon>Flavobacteriales</taxon>
        <taxon>Weeksellaceae</taxon>
        <taxon>Elizabethkingia</taxon>
    </lineage>
</organism>
<dbReference type="CDD" id="cd00761">
    <property type="entry name" value="Glyco_tranf_GTA_type"/>
    <property type="match status" value="1"/>
</dbReference>
<sequence>MDKFPKVSVATITYGHQDYIIETIKGVFAQRYDGLIEFIIANDCSPDNTDKVIKDYLASHPAPKNIEIKYTCHKKNIGVLPNSLYALEQASGKYIAPCEGDDFWTDPYKISKQVQYLEENQDCNLVYHRSNVLYEESGKLELEALDNPNFTMKRDLEYLSLNGNFMCALTVMYRNNFEVPKDLFKNGIIGDYILWFLNGEKGSYGYIPDVMSVYRLREGSVFGKKKQYFQAMQILIMLNKLKNYTKDKKIKNNLKKQLESKMNNQLALKGLSIKEKIIFILFILKIQPSYIFTLLKRVTKYILKKTND</sequence>
<dbReference type="Pfam" id="PF00535">
    <property type="entry name" value="Glycos_transf_2"/>
    <property type="match status" value="1"/>
</dbReference>
<gene>
    <name evidence="2" type="ORF">BAZ09_007950</name>
</gene>
<dbReference type="InterPro" id="IPR029044">
    <property type="entry name" value="Nucleotide-diphossugar_trans"/>
</dbReference>
<name>A0ABN5BQN0_9FLAO</name>
<dbReference type="InterPro" id="IPR001173">
    <property type="entry name" value="Glyco_trans_2-like"/>
</dbReference>
<proteinExistence type="predicted"/>
<dbReference type="SUPFAM" id="SSF53448">
    <property type="entry name" value="Nucleotide-diphospho-sugar transferases"/>
    <property type="match status" value="1"/>
</dbReference>
<accession>A0ABN5BQN0</accession>
<evidence type="ECO:0000313" key="3">
    <source>
        <dbReference type="Proteomes" id="UP000190057"/>
    </source>
</evidence>
<dbReference type="PANTHER" id="PTHR22916">
    <property type="entry name" value="GLYCOSYLTRANSFERASE"/>
    <property type="match status" value="1"/>
</dbReference>